<feature type="non-terminal residue" evidence="4">
    <location>
        <position position="88"/>
    </location>
</feature>
<sequence>MNWRWKDIKMLFETVPTWFIITAFLAIIIGESNADPSTECPAVDLPENGRLQYGKFEGSDIYIVICNAGFIVNGSSVVKCVEGEWEKP</sequence>
<dbReference type="PROSITE" id="PS50923">
    <property type="entry name" value="SUSHI"/>
    <property type="match status" value="1"/>
</dbReference>
<evidence type="ECO:0000256" key="2">
    <source>
        <dbReference type="PROSITE-ProRule" id="PRU00302"/>
    </source>
</evidence>
<dbReference type="Gene3D" id="2.10.70.10">
    <property type="entry name" value="Complement Module, domain 1"/>
    <property type="match status" value="1"/>
</dbReference>
<evidence type="ECO:0000259" key="3">
    <source>
        <dbReference type="PROSITE" id="PS50923"/>
    </source>
</evidence>
<dbReference type="EMBL" id="KK115629">
    <property type="protein sequence ID" value="KFM65592.1"/>
    <property type="molecule type" value="Genomic_DNA"/>
</dbReference>
<protein>
    <recommendedName>
        <fullName evidence="3">Sushi domain-containing protein</fullName>
    </recommendedName>
</protein>
<name>A0A087TKF3_STEMI</name>
<accession>A0A087TKF3</accession>
<evidence type="ECO:0000256" key="1">
    <source>
        <dbReference type="ARBA" id="ARBA00023157"/>
    </source>
</evidence>
<dbReference type="AlphaFoldDB" id="A0A087TKF3"/>
<organism evidence="4 5">
    <name type="scientific">Stegodyphus mimosarum</name>
    <name type="common">African social velvet spider</name>
    <dbReference type="NCBI Taxonomy" id="407821"/>
    <lineage>
        <taxon>Eukaryota</taxon>
        <taxon>Metazoa</taxon>
        <taxon>Ecdysozoa</taxon>
        <taxon>Arthropoda</taxon>
        <taxon>Chelicerata</taxon>
        <taxon>Arachnida</taxon>
        <taxon>Araneae</taxon>
        <taxon>Araneomorphae</taxon>
        <taxon>Entelegynae</taxon>
        <taxon>Eresoidea</taxon>
        <taxon>Eresidae</taxon>
        <taxon>Stegodyphus</taxon>
    </lineage>
</organism>
<feature type="domain" description="Sushi" evidence="3">
    <location>
        <begin position="38"/>
        <end position="88"/>
    </location>
</feature>
<dbReference type="Proteomes" id="UP000054359">
    <property type="component" value="Unassembled WGS sequence"/>
</dbReference>
<dbReference type="CDD" id="cd00033">
    <property type="entry name" value="CCP"/>
    <property type="match status" value="1"/>
</dbReference>
<comment type="caution">
    <text evidence="2">Lacks conserved residue(s) required for the propagation of feature annotation.</text>
</comment>
<evidence type="ECO:0000313" key="4">
    <source>
        <dbReference type="EMBL" id="KFM65592.1"/>
    </source>
</evidence>
<dbReference type="Pfam" id="PF00084">
    <property type="entry name" value="Sushi"/>
    <property type="match status" value="1"/>
</dbReference>
<evidence type="ECO:0000313" key="5">
    <source>
        <dbReference type="Proteomes" id="UP000054359"/>
    </source>
</evidence>
<dbReference type="InterPro" id="IPR035976">
    <property type="entry name" value="Sushi/SCR/CCP_sf"/>
</dbReference>
<dbReference type="InterPro" id="IPR000436">
    <property type="entry name" value="Sushi_SCR_CCP_dom"/>
</dbReference>
<keyword evidence="1" id="KW-1015">Disulfide bond</keyword>
<proteinExistence type="predicted"/>
<keyword evidence="5" id="KW-1185">Reference proteome</keyword>
<gene>
    <name evidence="4" type="ORF">X975_06094</name>
</gene>
<keyword evidence="2" id="KW-0768">Sushi</keyword>
<reference evidence="4 5" key="1">
    <citation type="submission" date="2013-11" db="EMBL/GenBank/DDBJ databases">
        <title>Genome sequencing of Stegodyphus mimosarum.</title>
        <authorList>
            <person name="Bechsgaard J."/>
        </authorList>
    </citation>
    <scope>NUCLEOTIDE SEQUENCE [LARGE SCALE GENOMIC DNA]</scope>
</reference>
<dbReference type="SUPFAM" id="SSF57535">
    <property type="entry name" value="Complement control module/SCR domain"/>
    <property type="match status" value="1"/>
</dbReference>